<dbReference type="SUPFAM" id="SSF51735">
    <property type="entry name" value="NAD(P)-binding Rossmann-fold domains"/>
    <property type="match status" value="1"/>
</dbReference>
<dbReference type="InterPro" id="IPR050425">
    <property type="entry name" value="NAD(P)_dehydrat-like"/>
</dbReference>
<reference evidence="4" key="1">
    <citation type="submission" date="2020-11" db="EMBL/GenBank/DDBJ databases">
        <authorList>
            <consortium name="DOE Joint Genome Institute"/>
            <person name="Ahrendt S."/>
            <person name="Riley R."/>
            <person name="Andreopoulos W."/>
            <person name="LaButti K."/>
            <person name="Pangilinan J."/>
            <person name="Ruiz-duenas F.J."/>
            <person name="Barrasa J.M."/>
            <person name="Sanchez-Garcia M."/>
            <person name="Camarero S."/>
            <person name="Miyauchi S."/>
            <person name="Serrano A."/>
            <person name="Linde D."/>
            <person name="Babiker R."/>
            <person name="Drula E."/>
            <person name="Ayuso-Fernandez I."/>
            <person name="Pacheco R."/>
            <person name="Padilla G."/>
            <person name="Ferreira P."/>
            <person name="Barriuso J."/>
            <person name="Kellner H."/>
            <person name="Castanera R."/>
            <person name="Alfaro M."/>
            <person name="Ramirez L."/>
            <person name="Pisabarro A.G."/>
            <person name="Kuo A."/>
            <person name="Tritt A."/>
            <person name="Lipzen A."/>
            <person name="He G."/>
            <person name="Yan M."/>
            <person name="Ng V."/>
            <person name="Cullen D."/>
            <person name="Martin F."/>
            <person name="Rosso M.-N."/>
            <person name="Henrissat B."/>
            <person name="Hibbett D."/>
            <person name="Martinez A.T."/>
            <person name="Grigoriev I.V."/>
        </authorList>
    </citation>
    <scope>NUCLEOTIDE SEQUENCE</scope>
    <source>
        <strain evidence="4">AH 44721</strain>
    </source>
</reference>
<feature type="domain" description="NAD-dependent epimerase/dehydratase" evidence="3">
    <location>
        <begin position="11"/>
        <end position="254"/>
    </location>
</feature>
<dbReference type="Proteomes" id="UP000724874">
    <property type="component" value="Unassembled WGS sequence"/>
</dbReference>
<proteinExistence type="inferred from homology"/>
<dbReference type="OrthoDB" id="2735536at2759"/>
<dbReference type="PANTHER" id="PTHR10366">
    <property type="entry name" value="NAD DEPENDENT EPIMERASE/DEHYDRATASE"/>
    <property type="match status" value="1"/>
</dbReference>
<dbReference type="AlphaFoldDB" id="A0A9P5TH93"/>
<evidence type="ECO:0000256" key="2">
    <source>
        <dbReference type="ARBA" id="ARBA00023445"/>
    </source>
</evidence>
<dbReference type="Pfam" id="PF01370">
    <property type="entry name" value="Epimerase"/>
    <property type="match status" value="1"/>
</dbReference>
<dbReference type="InterPro" id="IPR001509">
    <property type="entry name" value="Epimerase_deHydtase"/>
</dbReference>
<evidence type="ECO:0000259" key="3">
    <source>
        <dbReference type="Pfam" id="PF01370"/>
    </source>
</evidence>
<evidence type="ECO:0000313" key="5">
    <source>
        <dbReference type="Proteomes" id="UP000724874"/>
    </source>
</evidence>
<evidence type="ECO:0000256" key="1">
    <source>
        <dbReference type="ARBA" id="ARBA00023002"/>
    </source>
</evidence>
<dbReference type="Gene3D" id="3.40.50.720">
    <property type="entry name" value="NAD(P)-binding Rossmann-like Domain"/>
    <property type="match status" value="1"/>
</dbReference>
<keyword evidence="1" id="KW-0560">Oxidoreductase</keyword>
<dbReference type="GO" id="GO:0016616">
    <property type="term" value="F:oxidoreductase activity, acting on the CH-OH group of donors, NAD or NADP as acceptor"/>
    <property type="evidence" value="ECO:0007669"/>
    <property type="project" value="TreeGrafter"/>
</dbReference>
<protein>
    <recommendedName>
        <fullName evidence="3">NAD-dependent epimerase/dehydratase domain-containing protein</fullName>
    </recommendedName>
</protein>
<comment type="similarity">
    <text evidence="2">Belongs to the NAD(P)-dependent epimerase/dehydratase family. Dihydroflavonol-4-reductase subfamily.</text>
</comment>
<accession>A0A9P5TH93</accession>
<sequence length="334" mass="36975">MDSASASGMVRGYTVRGTVRSESKGKYAKNYFDARGYNDKLELVIVEDITKEGAFDEAVKGVDGIIHSASPFVPQAEKPEDLIEPAVQGTVGILESARKEGHQVKRIVITSSAAAITVILPEPKEFSEKDWADSVVKEVEELGAKDDTTARVYRASKTLAEKGAWDYYSKHKGEIKWDVSVINPPFIFGPPIHNVSSPSSLNTSVLFWYQTVIDESPKPKEHLAYTNSWADVRDVALGHILALEKSEAGGERIIISAGGFSWQEWLDAATSLSPSPLPSHKLPRGLPEITESPGDKVYHVTYDKTKEERILGIKYHTKLETTRDTLEEFAKRGW</sequence>
<organism evidence="4 5">
    <name type="scientific">Gymnopilus junonius</name>
    <name type="common">Spectacular rustgill mushroom</name>
    <name type="synonym">Gymnopilus spectabilis subsp. junonius</name>
    <dbReference type="NCBI Taxonomy" id="109634"/>
    <lineage>
        <taxon>Eukaryota</taxon>
        <taxon>Fungi</taxon>
        <taxon>Dikarya</taxon>
        <taxon>Basidiomycota</taxon>
        <taxon>Agaricomycotina</taxon>
        <taxon>Agaricomycetes</taxon>
        <taxon>Agaricomycetidae</taxon>
        <taxon>Agaricales</taxon>
        <taxon>Agaricineae</taxon>
        <taxon>Hymenogastraceae</taxon>
        <taxon>Gymnopilus</taxon>
    </lineage>
</organism>
<name>A0A9P5TH93_GYMJU</name>
<evidence type="ECO:0000313" key="4">
    <source>
        <dbReference type="EMBL" id="KAF8880894.1"/>
    </source>
</evidence>
<dbReference type="PANTHER" id="PTHR10366:SF562">
    <property type="entry name" value="ALDEHYDE REDUCTASE II (AFU_ORTHOLOGUE AFUA_1G11360)"/>
    <property type="match status" value="1"/>
</dbReference>
<keyword evidence="5" id="KW-1185">Reference proteome</keyword>
<comment type="caution">
    <text evidence="4">The sequence shown here is derived from an EMBL/GenBank/DDBJ whole genome shotgun (WGS) entry which is preliminary data.</text>
</comment>
<dbReference type="InterPro" id="IPR036291">
    <property type="entry name" value="NAD(P)-bd_dom_sf"/>
</dbReference>
<dbReference type="EMBL" id="JADNYJ010000136">
    <property type="protein sequence ID" value="KAF8880894.1"/>
    <property type="molecule type" value="Genomic_DNA"/>
</dbReference>
<gene>
    <name evidence="4" type="ORF">CPB84DRAFT_1851708</name>
</gene>